<dbReference type="InterPro" id="IPR036168">
    <property type="entry name" value="AP2_Mu_C_sf"/>
</dbReference>
<keyword evidence="3" id="KW-1185">Reference proteome</keyword>
<accession>A0A445CE62</accession>
<evidence type="ECO:0000256" key="1">
    <source>
        <dbReference type="SAM" id="Phobius"/>
    </source>
</evidence>
<protein>
    <submittedName>
        <fullName evidence="2">Uncharacterized protein</fullName>
    </submittedName>
</protein>
<evidence type="ECO:0000313" key="3">
    <source>
        <dbReference type="Proteomes" id="UP000289738"/>
    </source>
</evidence>
<sequence>MLPSVNSSSLLLLIAVSITEPLFLPLTLSRIRFALFIFLARTQKEQRCKTHLRVRIPAAVPLRSSVPAARASRCRLCFVGNAGNIMKEAGPVSMTFDIPIYHALRLQVLQIAKKSKAHNPYRWVRYVTQANSYVAHIIMKNTLFVEERDLISKIIEERNSIINQNKRPQQELTVIKRIMGGDEGKEIRGNVLNLKENANEGSSCFVFKFLQPLKFQDPRARNIEDVLMLFGDHCRFTKRAKLNYVLTIKGGVGERLISLLETLLTCLCSS</sequence>
<dbReference type="EMBL" id="SDMP01000007">
    <property type="protein sequence ID" value="RYR49143.1"/>
    <property type="molecule type" value="Genomic_DNA"/>
</dbReference>
<keyword evidence="1" id="KW-0472">Membrane</keyword>
<dbReference type="STRING" id="3818.A0A445CE62"/>
<dbReference type="Proteomes" id="UP000289738">
    <property type="component" value="Chromosome A07"/>
</dbReference>
<dbReference type="AlphaFoldDB" id="A0A445CE62"/>
<proteinExistence type="predicted"/>
<feature type="transmembrane region" description="Helical" evidence="1">
    <location>
        <begin position="12"/>
        <end position="39"/>
    </location>
</feature>
<keyword evidence="1" id="KW-0812">Transmembrane</keyword>
<evidence type="ECO:0000313" key="2">
    <source>
        <dbReference type="EMBL" id="RYR49143.1"/>
    </source>
</evidence>
<reference evidence="2 3" key="1">
    <citation type="submission" date="2019-01" db="EMBL/GenBank/DDBJ databases">
        <title>Sequencing of cultivated peanut Arachis hypogaea provides insights into genome evolution and oil improvement.</title>
        <authorList>
            <person name="Chen X."/>
        </authorList>
    </citation>
    <scope>NUCLEOTIDE SEQUENCE [LARGE SCALE GENOMIC DNA]</scope>
    <source>
        <strain evidence="3">cv. Fuhuasheng</strain>
        <tissue evidence="2">Leaves</tissue>
    </source>
</reference>
<gene>
    <name evidence="2" type="ORF">Ahy_A07g035459</name>
</gene>
<keyword evidence="1" id="KW-1133">Transmembrane helix</keyword>
<name>A0A445CE62_ARAHY</name>
<dbReference type="SUPFAM" id="SSF49447">
    <property type="entry name" value="Second domain of Mu2 adaptin subunit (ap50) of ap2 adaptor"/>
    <property type="match status" value="1"/>
</dbReference>
<organism evidence="2 3">
    <name type="scientific">Arachis hypogaea</name>
    <name type="common">Peanut</name>
    <dbReference type="NCBI Taxonomy" id="3818"/>
    <lineage>
        <taxon>Eukaryota</taxon>
        <taxon>Viridiplantae</taxon>
        <taxon>Streptophyta</taxon>
        <taxon>Embryophyta</taxon>
        <taxon>Tracheophyta</taxon>
        <taxon>Spermatophyta</taxon>
        <taxon>Magnoliopsida</taxon>
        <taxon>eudicotyledons</taxon>
        <taxon>Gunneridae</taxon>
        <taxon>Pentapetalae</taxon>
        <taxon>rosids</taxon>
        <taxon>fabids</taxon>
        <taxon>Fabales</taxon>
        <taxon>Fabaceae</taxon>
        <taxon>Papilionoideae</taxon>
        <taxon>50 kb inversion clade</taxon>
        <taxon>dalbergioids sensu lato</taxon>
        <taxon>Dalbergieae</taxon>
        <taxon>Pterocarpus clade</taxon>
        <taxon>Arachis</taxon>
    </lineage>
</organism>
<comment type="caution">
    <text evidence="2">The sequence shown here is derived from an EMBL/GenBank/DDBJ whole genome shotgun (WGS) entry which is preliminary data.</text>
</comment>